<dbReference type="PANTHER" id="PTHR24104">
    <property type="entry name" value="E3 UBIQUITIN-PROTEIN LIGASE NHLRC1-RELATED"/>
    <property type="match status" value="1"/>
</dbReference>
<sequence length="656" mass="72157">MEIDEFQSTVTKSASSGADCEMNLKNLIAECTCPVCQGLMERPQKLRCCHSLCQRCLRRLRRRSLRNGGLLCPVCREKSDPEHPAQSDTTVETLVSTLLQVKADLCQESDCWQKPETRCPACSTLRCREHHSSRLVELRQDCIKVCESAESFSSNGYIDERLNALNSAETSLKTLQNEMQAKLEAKFLVCKKQIEEHRLLLAKQQAELNPMLNNLKSTLEELKMLQVTNNFAAMHEVEDRLRQLLSNARRLHPPAEILPPPAVKDCLPGLDAALARVRVDTVARPYGVGDGLAKLRRRQATRPLQPWDLALITNLEGVYVKDDCLAIGEMPAGGGRRLPERCTCLLLVNFKGFATKRLHAFNGSDGGRSGEVASVCLDLPSGEMAGKITVCNRRQLIFASEPTEHCVFVCSLAGKLLARFGKRGSETGQFNEPMSLFACDEGLLYVVDSENKRVQLFNLDDNYKYVDKLEHPKFTRHVHGVFVGAECAVVGDRESHRLFTFDRRTRQPLLEVALRGQPFDMVGDQFGNVLVSVSDRRCVCVFSHSLAAALYTVRLQTDRSDGAAVVRALPLSAATEPDNADATADGDAGGNGGGSDSSSDDDDTAPLRRLLGGVARAAGKKPLIHGLAFHPGTGRLFVADTFRSAVLTFDMPTASS</sequence>
<name>A0A267H8K2_9PLAT</name>
<accession>A0A267H8K2</accession>
<evidence type="ECO:0000256" key="2">
    <source>
        <dbReference type="ARBA" id="ARBA00022737"/>
    </source>
</evidence>
<dbReference type="Gene3D" id="3.30.40.10">
    <property type="entry name" value="Zinc/RING finger domain, C3HC4 (zinc finger)"/>
    <property type="match status" value="1"/>
</dbReference>
<dbReference type="Gene3D" id="2.120.10.30">
    <property type="entry name" value="TolB, C-terminal domain"/>
    <property type="match status" value="1"/>
</dbReference>
<feature type="repeat" description="NHL" evidence="6">
    <location>
        <begin position="417"/>
        <end position="460"/>
    </location>
</feature>
<keyword evidence="1" id="KW-0479">Metal-binding</keyword>
<dbReference type="Proteomes" id="UP000215902">
    <property type="component" value="Unassembled WGS sequence"/>
</dbReference>
<dbReference type="AlphaFoldDB" id="A0A267H8K2"/>
<dbReference type="EMBL" id="NIVC01000004">
    <property type="protein sequence ID" value="PAA94650.1"/>
    <property type="molecule type" value="Genomic_DNA"/>
</dbReference>
<feature type="coiled-coil region" evidence="7">
    <location>
        <begin position="158"/>
        <end position="185"/>
    </location>
</feature>
<comment type="caution">
    <text evidence="10">The sequence shown here is derived from an EMBL/GenBank/DDBJ whole genome shotgun (WGS) entry which is preliminary data.</text>
</comment>
<evidence type="ECO:0000256" key="4">
    <source>
        <dbReference type="ARBA" id="ARBA00022833"/>
    </source>
</evidence>
<keyword evidence="3 5" id="KW-0863">Zinc-finger</keyword>
<keyword evidence="11" id="KW-1185">Reference proteome</keyword>
<dbReference type="InterPro" id="IPR011042">
    <property type="entry name" value="6-blade_b-propeller_TolB-like"/>
</dbReference>
<evidence type="ECO:0000256" key="5">
    <source>
        <dbReference type="PROSITE-ProRule" id="PRU00175"/>
    </source>
</evidence>
<evidence type="ECO:0000256" key="6">
    <source>
        <dbReference type="PROSITE-ProRule" id="PRU00504"/>
    </source>
</evidence>
<feature type="region of interest" description="Disordered" evidence="8">
    <location>
        <begin position="576"/>
        <end position="606"/>
    </location>
</feature>
<dbReference type="InterPro" id="IPR013083">
    <property type="entry name" value="Znf_RING/FYVE/PHD"/>
</dbReference>
<dbReference type="SUPFAM" id="SSF75011">
    <property type="entry name" value="3-carboxy-cis,cis-mucoante lactonizing enzyme"/>
    <property type="match status" value="1"/>
</dbReference>
<evidence type="ECO:0000256" key="1">
    <source>
        <dbReference type="ARBA" id="ARBA00022723"/>
    </source>
</evidence>
<dbReference type="SMART" id="SM00184">
    <property type="entry name" value="RING"/>
    <property type="match status" value="1"/>
</dbReference>
<dbReference type="GO" id="GO:0061630">
    <property type="term" value="F:ubiquitin protein ligase activity"/>
    <property type="evidence" value="ECO:0007669"/>
    <property type="project" value="TreeGrafter"/>
</dbReference>
<keyword evidence="4" id="KW-0862">Zinc</keyword>
<dbReference type="InterPro" id="IPR001841">
    <property type="entry name" value="Znf_RING"/>
</dbReference>
<dbReference type="PROSITE" id="PS00518">
    <property type="entry name" value="ZF_RING_1"/>
    <property type="match status" value="1"/>
</dbReference>
<dbReference type="InterPro" id="IPR018957">
    <property type="entry name" value="Znf_C3HC4_RING-type"/>
</dbReference>
<dbReference type="GO" id="GO:0008270">
    <property type="term" value="F:zinc ion binding"/>
    <property type="evidence" value="ECO:0007669"/>
    <property type="project" value="UniProtKB-KW"/>
</dbReference>
<reference evidence="10 11" key="1">
    <citation type="submission" date="2017-06" db="EMBL/GenBank/DDBJ databases">
        <title>A platform for efficient transgenesis in Macrostomum lignano, a flatworm model organism for stem cell research.</title>
        <authorList>
            <person name="Berezikov E."/>
        </authorList>
    </citation>
    <scope>NUCLEOTIDE SEQUENCE [LARGE SCALE GENOMIC DNA]</scope>
    <source>
        <strain evidence="10">DV1</strain>
        <tissue evidence="10">Whole organism</tissue>
    </source>
</reference>
<feature type="domain" description="RING-type" evidence="9">
    <location>
        <begin position="33"/>
        <end position="76"/>
    </location>
</feature>
<evidence type="ECO:0000256" key="7">
    <source>
        <dbReference type="SAM" id="Coils"/>
    </source>
</evidence>
<dbReference type="PROSITE" id="PS50089">
    <property type="entry name" value="ZF_RING_2"/>
    <property type="match status" value="1"/>
</dbReference>
<evidence type="ECO:0000259" key="9">
    <source>
        <dbReference type="PROSITE" id="PS50089"/>
    </source>
</evidence>
<proteinExistence type="predicted"/>
<dbReference type="OrthoDB" id="27136at2759"/>
<keyword evidence="7" id="KW-0175">Coiled coil</keyword>
<dbReference type="InterPro" id="IPR050952">
    <property type="entry name" value="TRIM-NHL_E3_ligases"/>
</dbReference>
<evidence type="ECO:0000313" key="11">
    <source>
        <dbReference type="Proteomes" id="UP000215902"/>
    </source>
</evidence>
<gene>
    <name evidence="10" type="ORF">BOX15_Mlig004379g1</name>
</gene>
<dbReference type="InterPro" id="IPR017907">
    <property type="entry name" value="Znf_RING_CS"/>
</dbReference>
<dbReference type="GO" id="GO:0000209">
    <property type="term" value="P:protein polyubiquitination"/>
    <property type="evidence" value="ECO:0007669"/>
    <property type="project" value="TreeGrafter"/>
</dbReference>
<keyword evidence="2" id="KW-0677">Repeat</keyword>
<organism evidence="10 11">
    <name type="scientific">Macrostomum lignano</name>
    <dbReference type="NCBI Taxonomy" id="282301"/>
    <lineage>
        <taxon>Eukaryota</taxon>
        <taxon>Metazoa</taxon>
        <taxon>Spiralia</taxon>
        <taxon>Lophotrochozoa</taxon>
        <taxon>Platyhelminthes</taxon>
        <taxon>Rhabditophora</taxon>
        <taxon>Macrostomorpha</taxon>
        <taxon>Macrostomida</taxon>
        <taxon>Macrostomidae</taxon>
        <taxon>Macrostomum</taxon>
    </lineage>
</organism>
<dbReference type="GO" id="GO:0043161">
    <property type="term" value="P:proteasome-mediated ubiquitin-dependent protein catabolic process"/>
    <property type="evidence" value="ECO:0007669"/>
    <property type="project" value="TreeGrafter"/>
</dbReference>
<evidence type="ECO:0000313" key="10">
    <source>
        <dbReference type="EMBL" id="PAA94650.1"/>
    </source>
</evidence>
<dbReference type="PROSITE" id="PS51125">
    <property type="entry name" value="NHL"/>
    <property type="match status" value="1"/>
</dbReference>
<evidence type="ECO:0000256" key="3">
    <source>
        <dbReference type="ARBA" id="ARBA00022771"/>
    </source>
</evidence>
<dbReference type="PANTHER" id="PTHR24104:SF25">
    <property type="entry name" value="PROTEIN LIN-41"/>
    <property type="match status" value="1"/>
</dbReference>
<dbReference type="Pfam" id="PF00097">
    <property type="entry name" value="zf-C3HC4"/>
    <property type="match status" value="1"/>
</dbReference>
<dbReference type="SUPFAM" id="SSF57850">
    <property type="entry name" value="RING/U-box"/>
    <property type="match status" value="1"/>
</dbReference>
<evidence type="ECO:0000256" key="8">
    <source>
        <dbReference type="SAM" id="MobiDB-lite"/>
    </source>
</evidence>
<dbReference type="InterPro" id="IPR001258">
    <property type="entry name" value="NHL_repeat"/>
</dbReference>
<dbReference type="STRING" id="282301.A0A267H8K2"/>
<protein>
    <recommendedName>
        <fullName evidence="9">RING-type domain-containing protein</fullName>
    </recommendedName>
</protein>